<comment type="caution">
    <text evidence="1">The sequence shown here is derived from an EMBL/GenBank/DDBJ whole genome shotgun (WGS) entry which is preliminary data.</text>
</comment>
<dbReference type="AlphaFoldDB" id="A0A5M8P3A3"/>
<proteinExistence type="predicted"/>
<reference evidence="1 2" key="1">
    <citation type="submission" date="2019-03" db="EMBL/GenBank/DDBJ databases">
        <title>Single cell metagenomics reveals metabolic interactions within the superorganism composed of flagellate Streblomastix strix and complex community of Bacteroidetes bacteria on its surface.</title>
        <authorList>
            <person name="Treitli S.C."/>
            <person name="Kolisko M."/>
            <person name="Husnik F."/>
            <person name="Keeling P."/>
            <person name="Hampl V."/>
        </authorList>
    </citation>
    <scope>NUCLEOTIDE SEQUENCE [LARGE SCALE GENOMIC DNA]</scope>
    <source>
        <strain evidence="1">St1</strain>
    </source>
</reference>
<dbReference type="Proteomes" id="UP000324575">
    <property type="component" value="Unassembled WGS sequence"/>
</dbReference>
<gene>
    <name evidence="1" type="ORF">EZS26_001044</name>
</gene>
<evidence type="ECO:0000313" key="2">
    <source>
        <dbReference type="Proteomes" id="UP000324575"/>
    </source>
</evidence>
<name>A0A5M8P3A3_9BACT</name>
<accession>A0A5M8P3A3</accession>
<protein>
    <submittedName>
        <fullName evidence="1">Uncharacterized protein</fullName>
    </submittedName>
</protein>
<evidence type="ECO:0000313" key="1">
    <source>
        <dbReference type="EMBL" id="KAA6302874.1"/>
    </source>
</evidence>
<sequence length="300" mass="32590">MESETKKTSNNSQRMIGEAIRKIALGRSIERIEMSSIGTGGVGTARMIHGYVAKIHDDTSDEFEEYGGTIDVGEFPDETASSEPVIHKGVLLSGVKDNSGGFLIIPTLFSDVTIVMDAATKYMYVLNYSHADIIQLNAHKEVTIGVTETEALDPEDNNSPDYDELEKTGNETVTKYTATSVDTLVKNKDGKEASVNITPESITQKVDKSEINQTTNKLEHKVGGTTVTIEDKKITLGEATATEPLVLGNQLAQLMLEFLTECTKIMTPTLMGTMPAVNAPNFASLISKIQNFLSQTAFTK</sequence>
<organism evidence="1 2">
    <name type="scientific">Candidatus Ordinivivax streblomastigis</name>
    <dbReference type="NCBI Taxonomy" id="2540710"/>
    <lineage>
        <taxon>Bacteria</taxon>
        <taxon>Pseudomonadati</taxon>
        <taxon>Bacteroidota</taxon>
        <taxon>Bacteroidia</taxon>
        <taxon>Bacteroidales</taxon>
        <taxon>Candidatus Ordinivivax</taxon>
    </lineage>
</organism>
<dbReference type="EMBL" id="SNRX01000005">
    <property type="protein sequence ID" value="KAA6302874.1"/>
    <property type="molecule type" value="Genomic_DNA"/>
</dbReference>